<dbReference type="Pfam" id="PF00622">
    <property type="entry name" value="SPRY"/>
    <property type="match status" value="1"/>
</dbReference>
<dbReference type="Proteomes" id="UP000694851">
    <property type="component" value="Unplaced"/>
</dbReference>
<dbReference type="AlphaFoldDB" id="A0A8B7QGQ5"/>
<dbReference type="InterPro" id="IPR043136">
    <property type="entry name" value="B30.2/SPRY_sf"/>
</dbReference>
<dbReference type="RefSeq" id="XP_019486843.1">
    <property type="nucleotide sequence ID" value="XM_019631298.1"/>
</dbReference>
<gene>
    <name evidence="3" type="primary">LOC109375770</name>
</gene>
<dbReference type="GeneID" id="109375770"/>
<dbReference type="Pfam" id="PF13765">
    <property type="entry name" value="PRY"/>
    <property type="match status" value="1"/>
</dbReference>
<dbReference type="InterPro" id="IPR006574">
    <property type="entry name" value="PRY"/>
</dbReference>
<dbReference type="FunFam" id="2.60.120.920:FF:000004">
    <property type="entry name" value="Butyrophilin subfamily 1 member A1"/>
    <property type="match status" value="1"/>
</dbReference>
<dbReference type="InterPro" id="IPR003877">
    <property type="entry name" value="SPRY_dom"/>
</dbReference>
<evidence type="ECO:0000313" key="2">
    <source>
        <dbReference type="Proteomes" id="UP000694851"/>
    </source>
</evidence>
<dbReference type="PROSITE" id="PS50188">
    <property type="entry name" value="B302_SPRY"/>
    <property type="match status" value="1"/>
</dbReference>
<dbReference type="KEGG" id="hai:109375770"/>
<name>A0A8B7QGQ5_HIPAR</name>
<proteinExistence type="predicted"/>
<dbReference type="PANTHER" id="PTHR24103">
    <property type="entry name" value="E3 UBIQUITIN-PROTEIN LIGASE TRIM"/>
    <property type="match status" value="1"/>
</dbReference>
<reference evidence="3" key="1">
    <citation type="submission" date="2025-08" db="UniProtKB">
        <authorList>
            <consortium name="RefSeq"/>
        </authorList>
    </citation>
    <scope>IDENTIFICATION</scope>
    <source>
        <tissue evidence="3">Muscle</tissue>
    </source>
</reference>
<organism evidence="2 3">
    <name type="scientific">Hipposideros armiger</name>
    <name type="common">Great Himalayan leaf-nosed bat</name>
    <dbReference type="NCBI Taxonomy" id="186990"/>
    <lineage>
        <taxon>Eukaryota</taxon>
        <taxon>Metazoa</taxon>
        <taxon>Chordata</taxon>
        <taxon>Craniata</taxon>
        <taxon>Vertebrata</taxon>
        <taxon>Euteleostomi</taxon>
        <taxon>Mammalia</taxon>
        <taxon>Eutheria</taxon>
        <taxon>Laurasiatheria</taxon>
        <taxon>Chiroptera</taxon>
        <taxon>Yinpterochiroptera</taxon>
        <taxon>Rhinolophoidea</taxon>
        <taxon>Hipposideridae</taxon>
        <taxon>Hipposideros</taxon>
    </lineage>
</organism>
<dbReference type="PRINTS" id="PR01407">
    <property type="entry name" value="BUTYPHLNCDUF"/>
</dbReference>
<accession>A0A8B7QGQ5</accession>
<protein>
    <submittedName>
        <fullName evidence="3">E3 ubiquitin-protein ligase TRIM38-like</fullName>
    </submittedName>
</protein>
<evidence type="ECO:0000313" key="3">
    <source>
        <dbReference type="RefSeq" id="XP_019486843.1"/>
    </source>
</evidence>
<dbReference type="InterPro" id="IPR050143">
    <property type="entry name" value="TRIM/RBCC"/>
</dbReference>
<feature type="non-terminal residue" evidence="3">
    <location>
        <position position="1"/>
    </location>
</feature>
<dbReference type="Gene3D" id="2.60.120.920">
    <property type="match status" value="1"/>
</dbReference>
<dbReference type="OrthoDB" id="6270329at2759"/>
<dbReference type="InterPro" id="IPR001870">
    <property type="entry name" value="B30.2/SPRY"/>
</dbReference>
<dbReference type="InterPro" id="IPR003879">
    <property type="entry name" value="Butyrophylin_SPRY"/>
</dbReference>
<dbReference type="SMART" id="SM00589">
    <property type="entry name" value="PRY"/>
    <property type="match status" value="1"/>
</dbReference>
<dbReference type="SUPFAM" id="SSF49899">
    <property type="entry name" value="Concanavalin A-like lectins/glucanases"/>
    <property type="match status" value="1"/>
</dbReference>
<keyword evidence="2" id="KW-1185">Reference proteome</keyword>
<sequence length="189" mass="21662">SELYFDVRQLLRGYQVNVTLDPETAHRELILSEDQRHVTKGRPQRDVHNSPRRFTAYPCVLGHEGFASGRHYFEVYVGEGIQWDLGVCMENVQKDTRMKLNPQSGFWAISLSNNGSYTALTYPPIPLPMREKPLLVGVFLDYEAGAVSFYNMTTASHIFTFPRASFSRKLRPYFRVYPSSPLSLPPPDE</sequence>
<dbReference type="SMART" id="SM00449">
    <property type="entry name" value="SPRY"/>
    <property type="match status" value="1"/>
</dbReference>
<feature type="domain" description="B30.2/SPRY" evidence="1">
    <location>
        <begin position="1"/>
        <end position="189"/>
    </location>
</feature>
<evidence type="ECO:0000259" key="1">
    <source>
        <dbReference type="PROSITE" id="PS50188"/>
    </source>
</evidence>
<dbReference type="InterPro" id="IPR013320">
    <property type="entry name" value="ConA-like_dom_sf"/>
</dbReference>